<feature type="transmembrane region" description="Helical" evidence="1">
    <location>
        <begin position="33"/>
        <end position="52"/>
    </location>
</feature>
<feature type="transmembrane region" description="Helical" evidence="1">
    <location>
        <begin position="58"/>
        <end position="78"/>
    </location>
</feature>
<evidence type="ECO:0000313" key="2">
    <source>
        <dbReference type="EMBL" id="ACN38885.1"/>
    </source>
</evidence>
<reference evidence="2" key="1">
    <citation type="submission" date="2008-12" db="EMBL/GenBank/DDBJ databases">
        <title>Molecular characterization of a conjugative plasmid in Bartonella rattiaustraliensis (AUST/NH4T) isolated from blood of rodent in Australia.</title>
        <authorList>
            <person name="Saisongkorh W."/>
            <person name="Robert C."/>
            <person name="Taylor C."/>
            <person name="Raoult D."/>
            <person name="Rolain J.-M."/>
        </authorList>
    </citation>
    <scope>NUCLEOTIDE SEQUENCE</scope>
    <source>
        <strain evidence="2">AUST/NH4</strain>
        <plasmid evidence="2">pNH4</plasmid>
    </source>
</reference>
<keyword evidence="1" id="KW-1133">Transmembrane helix</keyword>
<keyword evidence="2" id="KW-0614">Plasmid</keyword>
<evidence type="ECO:0000256" key="1">
    <source>
        <dbReference type="SAM" id="Phobius"/>
    </source>
</evidence>
<dbReference type="AlphaFoldDB" id="D3TZD1"/>
<dbReference type="EMBL" id="FJ605483">
    <property type="protein sequence ID" value="ACN38885.1"/>
    <property type="molecule type" value="Genomic_DNA"/>
</dbReference>
<keyword evidence="1" id="KW-0812">Transmembrane</keyword>
<protein>
    <submittedName>
        <fullName evidence="2">Membrane protein</fullName>
    </submittedName>
</protein>
<accession>D3TZD1</accession>
<keyword evidence="1" id="KW-0472">Membrane</keyword>
<name>D3TZD1_9HYPH</name>
<geneLocation type="plasmid" evidence="2">
    <name>pNH4</name>
</geneLocation>
<feature type="transmembrane region" description="Helical" evidence="1">
    <location>
        <begin position="90"/>
        <end position="109"/>
    </location>
</feature>
<organism evidence="2">
    <name type="scientific">Bartonella rattaustraliani</name>
    <dbReference type="NCBI Taxonomy" id="481139"/>
    <lineage>
        <taxon>Bacteria</taxon>
        <taxon>Pseudomonadati</taxon>
        <taxon>Pseudomonadota</taxon>
        <taxon>Alphaproteobacteria</taxon>
        <taxon>Hyphomicrobiales</taxon>
        <taxon>Bartonellaceae</taxon>
        <taxon>Bartonella</taxon>
    </lineage>
</organism>
<proteinExistence type="predicted"/>
<sequence length="127" mass="14894">MDILSTHKLKTEEKNSISRQPILITVMRIVMRVVRKILKICVFFLFLFLLFIRRPIIILTQFMVGGSFLVLFMLWYGYMLGAKPYEHQTAMVIGYIIFVFLGLAANWGYDALLLRLAPPEYELILFQ</sequence>